<accession>A0A2G1QNP2</accession>
<dbReference type="OrthoDB" id="7677942at2"/>
<name>A0A2G1QNP2_9HYPH</name>
<sequence>MLFISPFVTACASTNIVAEAEVDRSIVTSATTPSDVLNTDEMTVRNAVTSANIDELSGKPIPWANRDTGASGTITGVTEVKNRNVVCRRFAGTIERYDGVSVIRGEACLGDDGAWFMRSFERS</sequence>
<evidence type="ECO:0000259" key="1">
    <source>
        <dbReference type="Pfam" id="PF16998"/>
    </source>
</evidence>
<dbReference type="AlphaFoldDB" id="A0A2G1QNP2"/>
<feature type="domain" description="Surface antigen" evidence="1">
    <location>
        <begin position="18"/>
        <end position="121"/>
    </location>
</feature>
<organism evidence="2 3">
    <name type="scientific">Zhengella mangrovi</name>
    <dbReference type="NCBI Taxonomy" id="1982044"/>
    <lineage>
        <taxon>Bacteria</taxon>
        <taxon>Pseudomonadati</taxon>
        <taxon>Pseudomonadota</taxon>
        <taxon>Alphaproteobacteria</taxon>
        <taxon>Hyphomicrobiales</taxon>
        <taxon>Notoacmeibacteraceae</taxon>
        <taxon>Zhengella</taxon>
    </lineage>
</organism>
<reference evidence="2 3" key="1">
    <citation type="submission" date="2017-10" db="EMBL/GenBank/DDBJ databases">
        <title>Sedimentibacterium mangrovi gen. nov., sp. nov., a novel member of family Phyllobacteriacea isolated from mangrove sediment.</title>
        <authorList>
            <person name="Liao H."/>
            <person name="Tian Y."/>
        </authorList>
    </citation>
    <scope>NUCLEOTIDE SEQUENCE [LARGE SCALE GENOMIC DNA]</scope>
    <source>
        <strain evidence="2 3">X9-2-2</strain>
    </source>
</reference>
<protein>
    <recommendedName>
        <fullName evidence="1">Surface antigen domain-containing protein</fullName>
    </recommendedName>
</protein>
<gene>
    <name evidence="2" type="ORF">CSC94_11195</name>
</gene>
<dbReference type="Pfam" id="PF16998">
    <property type="entry name" value="17kDa_Anti_2"/>
    <property type="match status" value="1"/>
</dbReference>
<evidence type="ECO:0000313" key="3">
    <source>
        <dbReference type="Proteomes" id="UP000221168"/>
    </source>
</evidence>
<comment type="caution">
    <text evidence="2">The sequence shown here is derived from an EMBL/GenBank/DDBJ whole genome shotgun (WGS) entry which is preliminary data.</text>
</comment>
<dbReference type="RefSeq" id="WP_099306425.1">
    <property type="nucleotide sequence ID" value="NZ_PDVP01000005.1"/>
</dbReference>
<proteinExistence type="predicted"/>
<keyword evidence="3" id="KW-1185">Reference proteome</keyword>
<dbReference type="Proteomes" id="UP000221168">
    <property type="component" value="Unassembled WGS sequence"/>
</dbReference>
<evidence type="ECO:0000313" key="2">
    <source>
        <dbReference type="EMBL" id="PHP67105.1"/>
    </source>
</evidence>
<dbReference type="EMBL" id="PDVP01000005">
    <property type="protein sequence ID" value="PHP67105.1"/>
    <property type="molecule type" value="Genomic_DNA"/>
</dbReference>
<dbReference type="InterPro" id="IPR032635">
    <property type="entry name" value="Anti_2"/>
</dbReference>